<keyword evidence="2" id="KW-0460">Magnesium</keyword>
<keyword evidence="2" id="KW-0479">Metal-binding</keyword>
<dbReference type="Proteomes" id="UP000228495">
    <property type="component" value="Unassembled WGS sequence"/>
</dbReference>
<gene>
    <name evidence="3" type="primary">uppS</name>
    <name evidence="3" type="ORF">COX05_04200</name>
</gene>
<dbReference type="Gene3D" id="3.40.1180.10">
    <property type="entry name" value="Decaprenyl diphosphate synthase-like"/>
    <property type="match status" value="1"/>
</dbReference>
<organism evidence="3 4">
    <name type="scientific">candidate division WWE3 bacterium CG22_combo_CG10-13_8_21_14_all_39_12</name>
    <dbReference type="NCBI Taxonomy" id="1975094"/>
    <lineage>
        <taxon>Bacteria</taxon>
        <taxon>Katanobacteria</taxon>
    </lineage>
</organism>
<sequence>MDIKSNYPQHIAIIMDGNRRWATKHDLSYIDGHKKALFQVQEVIEECVKLKIPYLTLWAWSTKNWKRNPDFIKDIISLFRESLKPDGFFADAIRKGVEIQHIGSLEAFPKDIKDRVADFLSQSPPKNLIHVNFAVGYDGQDELVRAYKKIIADNVSPDKVTPELVEKYLDTKGQPPVDLVIRTGGDKRTSGFLIWQAAQAELYFTDTYMPDFGESDLKIACSEYSQRERRLGGDSLKY</sequence>
<evidence type="ECO:0000313" key="3">
    <source>
        <dbReference type="EMBL" id="PIP56219.1"/>
    </source>
</evidence>
<dbReference type="InterPro" id="IPR036424">
    <property type="entry name" value="UPP_synth-like_sf"/>
</dbReference>
<dbReference type="InterPro" id="IPR001441">
    <property type="entry name" value="UPP_synth-like"/>
</dbReference>
<dbReference type="GO" id="GO:0016094">
    <property type="term" value="P:polyprenol biosynthetic process"/>
    <property type="evidence" value="ECO:0007669"/>
    <property type="project" value="TreeGrafter"/>
</dbReference>
<dbReference type="AlphaFoldDB" id="A0A2H0BF65"/>
<dbReference type="PANTHER" id="PTHR10291:SF0">
    <property type="entry name" value="DEHYDRODOLICHYL DIPHOSPHATE SYNTHASE 2"/>
    <property type="match status" value="1"/>
</dbReference>
<feature type="binding site" evidence="2">
    <location>
        <position position="201"/>
    </location>
    <ligand>
        <name>Mg(2+)</name>
        <dbReference type="ChEBI" id="CHEBI:18420"/>
    </ligand>
</feature>
<proteinExistence type="inferred from homology"/>
<dbReference type="Pfam" id="PF01255">
    <property type="entry name" value="Prenyltransf"/>
    <property type="match status" value="1"/>
</dbReference>
<feature type="binding site" evidence="2">
    <location>
        <position position="33"/>
    </location>
    <ligand>
        <name>substrate</name>
    </ligand>
</feature>
<evidence type="ECO:0000313" key="4">
    <source>
        <dbReference type="Proteomes" id="UP000228495"/>
    </source>
</evidence>
<feature type="active site" evidence="2">
    <location>
        <position position="16"/>
    </location>
</feature>
<feature type="binding site" evidence="2">
    <location>
        <begin position="17"/>
        <end position="20"/>
    </location>
    <ligand>
        <name>substrate</name>
    </ligand>
</feature>
<dbReference type="NCBIfam" id="TIGR00055">
    <property type="entry name" value="uppS"/>
    <property type="match status" value="1"/>
</dbReference>
<dbReference type="EMBL" id="PCSU01000073">
    <property type="protein sequence ID" value="PIP56219.1"/>
    <property type="molecule type" value="Genomic_DNA"/>
</dbReference>
<dbReference type="PROSITE" id="PS01066">
    <property type="entry name" value="UPP_SYNTHASE"/>
    <property type="match status" value="1"/>
</dbReference>
<feature type="binding site" evidence="2">
    <location>
        <position position="65"/>
    </location>
    <ligand>
        <name>substrate</name>
    </ligand>
</feature>
<dbReference type="PANTHER" id="PTHR10291">
    <property type="entry name" value="DEHYDRODOLICHYL DIPHOSPHATE SYNTHASE FAMILY MEMBER"/>
    <property type="match status" value="1"/>
</dbReference>
<comment type="subunit">
    <text evidence="2">Homodimer.</text>
</comment>
<dbReference type="EC" id="2.5.1.-" evidence="2"/>
<accession>A0A2H0BF65</accession>
<keyword evidence="1 2" id="KW-0808">Transferase</keyword>
<feature type="binding site" evidence="2">
    <location>
        <position position="67"/>
    </location>
    <ligand>
        <name>substrate</name>
    </ligand>
</feature>
<comment type="cofactor">
    <cofactor evidence="2">
        <name>Mg(2+)</name>
        <dbReference type="ChEBI" id="CHEBI:18420"/>
    </cofactor>
    <text evidence="2">Binds 2 magnesium ions per subunit.</text>
</comment>
<dbReference type="GO" id="GO:0000287">
    <property type="term" value="F:magnesium ion binding"/>
    <property type="evidence" value="ECO:0007669"/>
    <property type="project" value="UniProtKB-UniRule"/>
</dbReference>
<comment type="similarity">
    <text evidence="2">Belongs to the UPP synthase family.</text>
</comment>
<name>A0A2H0BF65_UNCKA</name>
<evidence type="ECO:0000256" key="2">
    <source>
        <dbReference type="HAMAP-Rule" id="MF_01139"/>
    </source>
</evidence>
<evidence type="ECO:0000256" key="1">
    <source>
        <dbReference type="ARBA" id="ARBA00022679"/>
    </source>
</evidence>
<dbReference type="SUPFAM" id="SSF64005">
    <property type="entry name" value="Undecaprenyl diphosphate synthase"/>
    <property type="match status" value="1"/>
</dbReference>
<dbReference type="HAMAP" id="MF_01139">
    <property type="entry name" value="ISPT"/>
    <property type="match status" value="1"/>
</dbReference>
<comment type="caution">
    <text evidence="2">Lacks conserved residue(s) required for the propagation of feature annotation.</text>
</comment>
<dbReference type="InterPro" id="IPR018520">
    <property type="entry name" value="UPP_synth-like_CS"/>
</dbReference>
<feature type="binding site" evidence="2">
    <location>
        <position position="16"/>
    </location>
    <ligand>
        <name>Mg(2+)</name>
        <dbReference type="ChEBI" id="CHEBI:18420"/>
    </ligand>
</feature>
<feature type="binding site" evidence="2">
    <location>
        <position position="21"/>
    </location>
    <ligand>
        <name>substrate</name>
    </ligand>
</feature>
<dbReference type="GO" id="GO:0045547">
    <property type="term" value="F:ditrans,polycis-polyprenyl diphosphate synthase [(2E,6E)-farnesyl diphosphate specific] activity"/>
    <property type="evidence" value="ECO:0007669"/>
    <property type="project" value="TreeGrafter"/>
</dbReference>
<feature type="binding site" evidence="2">
    <location>
        <position position="182"/>
    </location>
    <ligand>
        <name>substrate</name>
    </ligand>
</feature>
<feature type="active site" description="Proton acceptor" evidence="2">
    <location>
        <position position="64"/>
    </location>
</feature>
<feature type="binding site" evidence="2">
    <location>
        <begin position="188"/>
        <end position="190"/>
    </location>
    <ligand>
        <name>substrate</name>
    </ligand>
</feature>
<comment type="function">
    <text evidence="2">Catalyzes the condensation of isopentenyl diphosphate (IPP) with allylic pyrophosphates generating different type of terpenoids.</text>
</comment>
<protein>
    <recommendedName>
        <fullName evidence="2">Isoprenyl transferase</fullName>
        <ecNumber evidence="2">2.5.1.-</ecNumber>
    </recommendedName>
</protein>
<reference evidence="3 4" key="1">
    <citation type="submission" date="2017-09" db="EMBL/GenBank/DDBJ databases">
        <title>Depth-based differentiation of microbial function through sediment-hosted aquifers and enrichment of novel symbionts in the deep terrestrial subsurface.</title>
        <authorList>
            <person name="Probst A.J."/>
            <person name="Ladd B."/>
            <person name="Jarett J.K."/>
            <person name="Geller-Mcgrath D.E."/>
            <person name="Sieber C.M."/>
            <person name="Emerson J.B."/>
            <person name="Anantharaman K."/>
            <person name="Thomas B.C."/>
            <person name="Malmstrom R."/>
            <person name="Stieglmeier M."/>
            <person name="Klingl A."/>
            <person name="Woyke T."/>
            <person name="Ryan C.M."/>
            <person name="Banfield J.F."/>
        </authorList>
    </citation>
    <scope>NUCLEOTIDE SEQUENCE [LARGE SCALE GENOMIC DNA]</scope>
    <source>
        <strain evidence="3">CG22_combo_CG10-13_8_21_14_all_39_12</strain>
    </source>
</reference>
<comment type="caution">
    <text evidence="3">The sequence shown here is derived from an EMBL/GenBank/DDBJ whole genome shotgun (WGS) entry which is preliminary data.</text>
</comment>
<dbReference type="CDD" id="cd00475">
    <property type="entry name" value="Cis_IPPS"/>
    <property type="match status" value="1"/>
</dbReference>